<dbReference type="GO" id="GO:0016788">
    <property type="term" value="F:hydrolase activity, acting on ester bonds"/>
    <property type="evidence" value="ECO:0007669"/>
    <property type="project" value="TreeGrafter"/>
</dbReference>
<dbReference type="InterPro" id="IPR029052">
    <property type="entry name" value="Metallo-depent_PP-like"/>
</dbReference>
<proteinExistence type="predicted"/>
<dbReference type="CDD" id="cd07383">
    <property type="entry name" value="MPP_Dcr2"/>
    <property type="match status" value="1"/>
</dbReference>
<dbReference type="STRING" id="1852522.SAMN06295960_1319"/>
<dbReference type="PANTHER" id="PTHR32440">
    <property type="entry name" value="PHOSPHATASE DCR2-RELATED-RELATED"/>
    <property type="match status" value="1"/>
</dbReference>
<reference evidence="2 3" key="1">
    <citation type="submission" date="2017-04" db="EMBL/GenBank/DDBJ databases">
        <authorList>
            <person name="Afonso C.L."/>
            <person name="Miller P.J."/>
            <person name="Scott M.A."/>
            <person name="Spackman E."/>
            <person name="Goraichik I."/>
            <person name="Dimitrov K.M."/>
            <person name="Suarez D.L."/>
            <person name="Swayne D.E."/>
        </authorList>
    </citation>
    <scope>NUCLEOTIDE SEQUENCE [LARGE SCALE GENOMIC DNA]</scope>
    <source>
        <strain evidence="2 3">11</strain>
    </source>
</reference>
<dbReference type="InterPro" id="IPR004843">
    <property type="entry name" value="Calcineurin-like_PHP"/>
</dbReference>
<dbReference type="OrthoDB" id="9816081at2"/>
<dbReference type="Pfam" id="PF00149">
    <property type="entry name" value="Metallophos"/>
    <property type="match status" value="1"/>
</dbReference>
<dbReference type="PANTHER" id="PTHR32440:SF11">
    <property type="entry name" value="METALLOPHOSPHOESTERASE DOMAIN-CONTAINING PROTEIN"/>
    <property type="match status" value="1"/>
</dbReference>
<evidence type="ECO:0000313" key="3">
    <source>
        <dbReference type="Proteomes" id="UP000193834"/>
    </source>
</evidence>
<protein>
    <submittedName>
        <fullName evidence="2">Calcineurin-like phosphoesterase</fullName>
    </submittedName>
</protein>
<name>A0A1X7J7U8_9BACL</name>
<evidence type="ECO:0000313" key="2">
    <source>
        <dbReference type="EMBL" id="SMG23591.1"/>
    </source>
</evidence>
<dbReference type="GO" id="GO:0005737">
    <property type="term" value="C:cytoplasm"/>
    <property type="evidence" value="ECO:0007669"/>
    <property type="project" value="TreeGrafter"/>
</dbReference>
<keyword evidence="3" id="KW-1185">Reference proteome</keyword>
<gene>
    <name evidence="2" type="ORF">SAMN06295960_1319</name>
</gene>
<accession>A0A1X7J7U8</accession>
<dbReference type="Gene3D" id="3.60.21.10">
    <property type="match status" value="1"/>
</dbReference>
<dbReference type="RefSeq" id="WP_085493474.1">
    <property type="nucleotide sequence ID" value="NZ_FXAZ01000001.1"/>
</dbReference>
<dbReference type="EMBL" id="FXAZ01000001">
    <property type="protein sequence ID" value="SMG23591.1"/>
    <property type="molecule type" value="Genomic_DNA"/>
</dbReference>
<dbReference type="Proteomes" id="UP000193834">
    <property type="component" value="Unassembled WGS sequence"/>
</dbReference>
<evidence type="ECO:0000259" key="1">
    <source>
        <dbReference type="Pfam" id="PF00149"/>
    </source>
</evidence>
<dbReference type="SUPFAM" id="SSF56300">
    <property type="entry name" value="Metallo-dependent phosphatases"/>
    <property type="match status" value="1"/>
</dbReference>
<dbReference type="PIRSF" id="PIRSF030250">
    <property type="entry name" value="Ptase_At2g46880"/>
    <property type="match status" value="1"/>
</dbReference>
<sequence length="307" mass="34732">MKSTLRFREDGTFKIVQFTDVHWRNGDERDLHTRKVLDLVLKEEQPDLIVFTGDLVDSTHCADVKASFREVLDFAERAAKPFAFVFGNHDSEAGATREELMEIAQTYAYNLAEAGPTELDGVGNYTLSVFDREGEQLVHTLYFLDSGSYAPIEAVGGYEWIHRSQIQWYADEAMKRAKSGQEPTPALAFFHIPLPEYTEVWEKGSCIGNKLENVCSPKINTGLFTQMIESGDVAGTFVGHDHLNDYAGDLYGIRLCYGRATGYSTYGRDDFERGARIIQLREGERSFDTWIRLANNEVIEEKLPVNS</sequence>
<organism evidence="2 3">
    <name type="scientific">Paenibacillus aquistagni</name>
    <dbReference type="NCBI Taxonomy" id="1852522"/>
    <lineage>
        <taxon>Bacteria</taxon>
        <taxon>Bacillati</taxon>
        <taxon>Bacillota</taxon>
        <taxon>Bacilli</taxon>
        <taxon>Bacillales</taxon>
        <taxon>Paenibacillaceae</taxon>
        <taxon>Paenibacillus</taxon>
    </lineage>
</organism>
<feature type="domain" description="Calcineurin-like phosphoesterase" evidence="1">
    <location>
        <begin position="13"/>
        <end position="242"/>
    </location>
</feature>
<dbReference type="AlphaFoldDB" id="A0A1X7J7U8"/>
<dbReference type="InterPro" id="IPR011230">
    <property type="entry name" value="PAP14/16/28/29"/>
</dbReference>